<dbReference type="KEGG" id="rbg:BG454_12440"/>
<dbReference type="InterPro" id="IPR003140">
    <property type="entry name" value="PLipase/COase/thioEstase"/>
</dbReference>
<evidence type="ECO:0000313" key="4">
    <source>
        <dbReference type="EMBL" id="ATX66519.1"/>
    </source>
</evidence>
<dbReference type="RefSeq" id="WP_071481017.1">
    <property type="nucleotide sequence ID" value="NZ_CP024899.1"/>
</dbReference>
<evidence type="ECO:0000259" key="3">
    <source>
        <dbReference type="Pfam" id="PF02230"/>
    </source>
</evidence>
<name>A0A2K8KAP1_9RHOB</name>
<keyword evidence="5" id="KW-1185">Reference proteome</keyword>
<dbReference type="Pfam" id="PF02230">
    <property type="entry name" value="Abhydrolase_2"/>
    <property type="match status" value="1"/>
</dbReference>
<evidence type="ECO:0000313" key="5">
    <source>
        <dbReference type="Proteomes" id="UP000228948"/>
    </source>
</evidence>
<dbReference type="GO" id="GO:0016787">
    <property type="term" value="F:hydrolase activity"/>
    <property type="evidence" value="ECO:0007669"/>
    <property type="project" value="UniProtKB-KW"/>
</dbReference>
<keyword evidence="2" id="KW-0378">Hydrolase</keyword>
<evidence type="ECO:0000256" key="1">
    <source>
        <dbReference type="ARBA" id="ARBA00006499"/>
    </source>
</evidence>
<feature type="domain" description="Phospholipase/carboxylesterase/thioesterase" evidence="3">
    <location>
        <begin position="16"/>
        <end position="216"/>
    </location>
</feature>
<dbReference type="PANTHER" id="PTHR10655">
    <property type="entry name" value="LYSOPHOSPHOLIPASE-RELATED"/>
    <property type="match status" value="1"/>
</dbReference>
<dbReference type="SUPFAM" id="SSF53474">
    <property type="entry name" value="alpha/beta-Hydrolases"/>
    <property type="match status" value="1"/>
</dbReference>
<evidence type="ECO:0000256" key="2">
    <source>
        <dbReference type="ARBA" id="ARBA00022801"/>
    </source>
</evidence>
<reference evidence="4 5" key="1">
    <citation type="submission" date="2017-11" db="EMBL/GenBank/DDBJ databases">
        <title>Revised Sequence and Annotation of the Rhodobaca barguzinensis strain alga05 Genome.</title>
        <authorList>
            <person name="Kopejtka K."/>
            <person name="Tomasch J.M."/>
            <person name="Bunk B."/>
            <person name="Koblizek M."/>
        </authorList>
    </citation>
    <scope>NUCLEOTIDE SEQUENCE [LARGE SCALE GENOMIC DNA]</scope>
    <source>
        <strain evidence="5">alga05</strain>
    </source>
</reference>
<organism evidence="4 5">
    <name type="scientific">Roseinatronobacter bogoriensis subsp. barguzinensis</name>
    <dbReference type="NCBI Taxonomy" id="441209"/>
    <lineage>
        <taxon>Bacteria</taxon>
        <taxon>Pseudomonadati</taxon>
        <taxon>Pseudomonadota</taxon>
        <taxon>Alphaproteobacteria</taxon>
        <taxon>Rhodobacterales</taxon>
        <taxon>Paracoccaceae</taxon>
        <taxon>Roseinatronobacter</taxon>
    </lineage>
</organism>
<dbReference type="STRING" id="441209.GCA_001870665_02268"/>
<dbReference type="PANTHER" id="PTHR10655:SF17">
    <property type="entry name" value="LYSOPHOSPHOLIPASE-LIKE PROTEIN 1"/>
    <property type="match status" value="1"/>
</dbReference>
<protein>
    <submittedName>
        <fullName evidence="4">Phospholipase</fullName>
    </submittedName>
</protein>
<dbReference type="Proteomes" id="UP000228948">
    <property type="component" value="Chromosome"/>
</dbReference>
<comment type="similarity">
    <text evidence="1">Belongs to the AB hydrolase superfamily. AB hydrolase 2 family.</text>
</comment>
<dbReference type="EMBL" id="CP024899">
    <property type="protein sequence ID" value="ATX66519.1"/>
    <property type="molecule type" value="Genomic_DNA"/>
</dbReference>
<sequence length="221" mass="23070">MTRALQSERRGPVSGGKAKSAVIFVHGYGADGADLLGLADPLGPHLPDTVFFSPNAPEKCAGNPFGYQWFPIPWLDGSSEEQALAGLEASAVDLNAFVDKVLADERLTADCVALVGFSQGTMMSLHIAPRRDAALAGLVGFSGRLMVPEKLDSEAVSPLPILLIHGDQDDVVPLASLSEAADALVAAGFETYSHISKGTAHGIAHDGLSLALSFLREKLPG</sequence>
<gene>
    <name evidence="4" type="ORF">BG454_12440</name>
</gene>
<dbReference type="AlphaFoldDB" id="A0A2K8KAP1"/>
<accession>A0A2K8KAP1</accession>
<dbReference type="InterPro" id="IPR029058">
    <property type="entry name" value="AB_hydrolase_fold"/>
</dbReference>
<dbReference type="InterPro" id="IPR050565">
    <property type="entry name" value="LYPA1-2/EST-like"/>
</dbReference>
<dbReference type="OrthoDB" id="9801763at2"/>
<dbReference type="Gene3D" id="3.40.50.1820">
    <property type="entry name" value="alpha/beta hydrolase"/>
    <property type="match status" value="1"/>
</dbReference>
<proteinExistence type="inferred from homology"/>